<dbReference type="EMBL" id="OIVN01000979">
    <property type="protein sequence ID" value="SPC88217.1"/>
    <property type="molecule type" value="Genomic_DNA"/>
</dbReference>
<evidence type="ECO:0000256" key="2">
    <source>
        <dbReference type="ARBA" id="ARBA00022617"/>
    </source>
</evidence>
<dbReference type="InterPro" id="IPR002401">
    <property type="entry name" value="Cyt_P450_E_grp-I"/>
</dbReference>
<evidence type="ECO:0000256" key="1">
    <source>
        <dbReference type="ARBA" id="ARBA00010617"/>
    </source>
</evidence>
<dbReference type="GO" id="GO:0005506">
    <property type="term" value="F:iron ion binding"/>
    <property type="evidence" value="ECO:0007669"/>
    <property type="project" value="InterPro"/>
</dbReference>
<evidence type="ECO:0000256" key="3">
    <source>
        <dbReference type="ARBA" id="ARBA00022723"/>
    </source>
</evidence>
<evidence type="ECO:0008006" key="8">
    <source>
        <dbReference type="Google" id="ProtNLM"/>
    </source>
</evidence>
<dbReference type="SUPFAM" id="SSF48264">
    <property type="entry name" value="Cytochrome P450"/>
    <property type="match status" value="1"/>
</dbReference>
<reference evidence="7" key="1">
    <citation type="submission" date="2018-02" db="EMBL/GenBank/DDBJ databases">
        <authorList>
            <person name="Cohen D.B."/>
            <person name="Kent A.D."/>
        </authorList>
    </citation>
    <scope>NUCLEOTIDE SEQUENCE</scope>
</reference>
<dbReference type="GO" id="GO:0004497">
    <property type="term" value="F:monooxygenase activity"/>
    <property type="evidence" value="ECO:0007669"/>
    <property type="project" value="InterPro"/>
</dbReference>
<accession>A0A2N9FBG2</accession>
<dbReference type="InterPro" id="IPR001128">
    <property type="entry name" value="Cyt_P450"/>
</dbReference>
<organism evidence="7">
    <name type="scientific">Fagus sylvatica</name>
    <name type="common">Beechnut</name>
    <dbReference type="NCBI Taxonomy" id="28930"/>
    <lineage>
        <taxon>Eukaryota</taxon>
        <taxon>Viridiplantae</taxon>
        <taxon>Streptophyta</taxon>
        <taxon>Embryophyta</taxon>
        <taxon>Tracheophyta</taxon>
        <taxon>Spermatophyta</taxon>
        <taxon>Magnoliopsida</taxon>
        <taxon>eudicotyledons</taxon>
        <taxon>Gunneridae</taxon>
        <taxon>Pentapetalae</taxon>
        <taxon>rosids</taxon>
        <taxon>fabids</taxon>
        <taxon>Fagales</taxon>
        <taxon>Fagaceae</taxon>
        <taxon>Fagus</taxon>
    </lineage>
</organism>
<dbReference type="PANTHER" id="PTHR47955:SF8">
    <property type="entry name" value="CYTOCHROME P450 71D11-LIKE"/>
    <property type="match status" value="1"/>
</dbReference>
<proteinExistence type="inferred from homology"/>
<dbReference type="PANTHER" id="PTHR47955">
    <property type="entry name" value="CYTOCHROME P450 FAMILY 71 PROTEIN"/>
    <property type="match status" value="1"/>
</dbReference>
<dbReference type="GO" id="GO:0016705">
    <property type="term" value="F:oxidoreductase activity, acting on paired donors, with incorporation or reduction of molecular oxygen"/>
    <property type="evidence" value="ECO:0007669"/>
    <property type="project" value="InterPro"/>
</dbReference>
<protein>
    <recommendedName>
        <fullName evidence="8">Cytochrome P450</fullName>
    </recommendedName>
</protein>
<evidence type="ECO:0000313" key="7">
    <source>
        <dbReference type="EMBL" id="SPC88217.1"/>
    </source>
</evidence>
<evidence type="ECO:0000256" key="6">
    <source>
        <dbReference type="SAM" id="Phobius"/>
    </source>
</evidence>
<dbReference type="Gene3D" id="1.10.630.10">
    <property type="entry name" value="Cytochrome P450"/>
    <property type="match status" value="1"/>
</dbReference>
<dbReference type="GO" id="GO:0020037">
    <property type="term" value="F:heme binding"/>
    <property type="evidence" value="ECO:0007669"/>
    <property type="project" value="InterPro"/>
</dbReference>
<keyword evidence="2" id="KW-0349">Heme</keyword>
<name>A0A2N9FBG2_FAGSY</name>
<keyword evidence="5" id="KW-0408">Iron</keyword>
<keyword evidence="6" id="KW-0472">Membrane</keyword>
<evidence type="ECO:0000256" key="5">
    <source>
        <dbReference type="ARBA" id="ARBA00023004"/>
    </source>
</evidence>
<dbReference type="AlphaFoldDB" id="A0A2N9FBG2"/>
<keyword evidence="4" id="KW-0560">Oxidoreductase</keyword>
<keyword evidence="6" id="KW-0812">Transmembrane</keyword>
<gene>
    <name evidence="7" type="ORF">FSB_LOCUS16099</name>
</gene>
<keyword evidence="3" id="KW-0479">Metal-binding</keyword>
<evidence type="ECO:0000256" key="4">
    <source>
        <dbReference type="ARBA" id="ARBA00023002"/>
    </source>
</evidence>
<sequence>MDLFFLSSQWLIPTIYLVLLIPILSLSLLLKQRVVKKETNLPPPGPPKLPIIGNLHQLGFLHLHHRFLWKLSQKYGPAMLLQLGRVQTVVISSPEMAKELLKIHDIECCTRPLSQAQKNLTYNYLTIGFSPYNDSWREMRKLFMIELFSTKRVQSFKHIRKAMVGKLINSISQASPNPVDLSKKALSLTYSVICQIAFSQGYEELDESNFNGFMEEALEVFGMISTVDILPWLGVGGIVDRIMGVPRPWLEKCYQKFGGILRIE</sequence>
<dbReference type="PRINTS" id="PR00463">
    <property type="entry name" value="EP450I"/>
</dbReference>
<feature type="transmembrane region" description="Helical" evidence="6">
    <location>
        <begin position="12"/>
        <end position="30"/>
    </location>
</feature>
<comment type="similarity">
    <text evidence="1">Belongs to the cytochrome P450 family.</text>
</comment>
<dbReference type="InterPro" id="IPR036396">
    <property type="entry name" value="Cyt_P450_sf"/>
</dbReference>
<keyword evidence="6" id="KW-1133">Transmembrane helix</keyword>
<dbReference type="Pfam" id="PF00067">
    <property type="entry name" value="p450"/>
    <property type="match status" value="1"/>
</dbReference>